<dbReference type="Pfam" id="PF00145">
    <property type="entry name" value="DNA_methylase"/>
    <property type="match status" value="1"/>
</dbReference>
<dbReference type="InterPro" id="IPR029063">
    <property type="entry name" value="SAM-dependent_MTases_sf"/>
</dbReference>
<dbReference type="PRINTS" id="PR00105">
    <property type="entry name" value="C5METTRFRASE"/>
</dbReference>
<evidence type="ECO:0000256" key="8">
    <source>
        <dbReference type="RuleBase" id="RU000416"/>
    </source>
</evidence>
<dbReference type="GO" id="GO:0032259">
    <property type="term" value="P:methylation"/>
    <property type="evidence" value="ECO:0007669"/>
    <property type="project" value="UniProtKB-KW"/>
</dbReference>
<dbReference type="CDD" id="cd00315">
    <property type="entry name" value="Cyt_C5_DNA_methylase"/>
    <property type="match status" value="1"/>
</dbReference>
<evidence type="ECO:0000256" key="2">
    <source>
        <dbReference type="ARBA" id="ARBA00022632"/>
    </source>
</evidence>
<sequence>MEKFKFIDLFSGIGGFHQAMEQLGGECVLASEIDKYAVETYKENYNMDSHIDIRDLKVDDVPEHDVLCAGFPCQAFSKAGKQEGFDDETRGTLFFEIERIIKHHHPPYIVLENVRNLASHDKGRTWKTIEEHLHKAGYRLTPKPLIVSPHYFGTPQLRERVVILGIYDPEHAYVPLEINLGEFKKKNDNSIYKVLDTENVDEKYNISEDEEKVLTMWDEFYQGVDLDVIGFPVWFEWFKKEAPDEFKPWKKEFIRKNNELYQRNKEFIDSWIEKWDNLEWCTPTQRKFEWQAGKNINSIWEGLIQIRPSGVRVKVPTCFPALVAIVQIPIIGKYKRRLTVREAARLQDFPEKFIPNDNDQQAYKQFGNAVNVEVVKRCAEKLFDYDDTKVNEDNGGEYQSKLI</sequence>
<comment type="similarity">
    <text evidence="7 8">Belongs to the class I-like SAM-binding methyltransferase superfamily. C5-methyltransferase family.</text>
</comment>
<dbReference type="EC" id="2.1.1.37" evidence="9"/>
<dbReference type="GO" id="GO:0003886">
    <property type="term" value="F:DNA (cytosine-5-)-methyltransferase activity"/>
    <property type="evidence" value="ECO:0007669"/>
    <property type="project" value="UniProtKB-EC"/>
</dbReference>
<accession>A0AA86XMI3</accession>
<keyword evidence="3 7" id="KW-0808">Transferase</keyword>
<dbReference type="InterPro" id="IPR001525">
    <property type="entry name" value="C5_MeTfrase"/>
</dbReference>
<evidence type="ECO:0000256" key="3">
    <source>
        <dbReference type="ARBA" id="ARBA00022679"/>
    </source>
</evidence>
<dbReference type="EMBL" id="BK063679">
    <property type="protein sequence ID" value="DBA35533.1"/>
    <property type="molecule type" value="Genomic_DNA"/>
</dbReference>
<dbReference type="PANTHER" id="PTHR46098:SF1">
    <property type="entry name" value="TRNA (CYTOSINE(38)-C(5))-METHYLTRANSFERASE"/>
    <property type="match status" value="1"/>
</dbReference>
<keyword evidence="6" id="KW-1258">Restriction-modification system evasion by virus</keyword>
<name>A0AA86XMI3_9CAUD</name>
<dbReference type="NCBIfam" id="TIGR00675">
    <property type="entry name" value="dcm"/>
    <property type="match status" value="1"/>
</dbReference>
<dbReference type="PROSITE" id="PS00094">
    <property type="entry name" value="C5_MTASE_1"/>
    <property type="match status" value="1"/>
</dbReference>
<dbReference type="Gene3D" id="3.90.120.10">
    <property type="entry name" value="DNA Methylase, subunit A, domain 2"/>
    <property type="match status" value="1"/>
</dbReference>
<dbReference type="PANTHER" id="PTHR46098">
    <property type="entry name" value="TRNA (CYTOSINE(38)-C(5))-METHYLTRANSFERASE"/>
    <property type="match status" value="1"/>
</dbReference>
<dbReference type="InterPro" id="IPR050750">
    <property type="entry name" value="C5-MTase"/>
</dbReference>
<dbReference type="InterPro" id="IPR018117">
    <property type="entry name" value="C5_DNA_meth_AS"/>
</dbReference>
<keyword evidence="4 7" id="KW-0949">S-adenosyl-L-methionine</keyword>
<dbReference type="Gene3D" id="3.40.50.150">
    <property type="entry name" value="Vaccinia Virus protein VP39"/>
    <property type="match status" value="1"/>
</dbReference>
<keyword evidence="5" id="KW-0899">Viral immunoevasion</keyword>
<evidence type="ECO:0000256" key="6">
    <source>
        <dbReference type="ARBA" id="ARBA00033479"/>
    </source>
</evidence>
<evidence type="ECO:0000256" key="4">
    <source>
        <dbReference type="ARBA" id="ARBA00022691"/>
    </source>
</evidence>
<evidence type="ECO:0000256" key="9">
    <source>
        <dbReference type="RuleBase" id="RU000417"/>
    </source>
</evidence>
<dbReference type="Proteomes" id="UP001302343">
    <property type="component" value="Segment"/>
</dbReference>
<feature type="active site" evidence="7">
    <location>
        <position position="73"/>
    </location>
</feature>
<comment type="catalytic activity">
    <reaction evidence="9">
        <text>a 2'-deoxycytidine in DNA + S-adenosyl-L-methionine = a 5-methyl-2'-deoxycytidine in DNA + S-adenosyl-L-homocysteine + H(+)</text>
        <dbReference type="Rhea" id="RHEA:13681"/>
        <dbReference type="Rhea" id="RHEA-COMP:11369"/>
        <dbReference type="Rhea" id="RHEA-COMP:11370"/>
        <dbReference type="ChEBI" id="CHEBI:15378"/>
        <dbReference type="ChEBI" id="CHEBI:57856"/>
        <dbReference type="ChEBI" id="CHEBI:59789"/>
        <dbReference type="ChEBI" id="CHEBI:85452"/>
        <dbReference type="ChEBI" id="CHEBI:85454"/>
        <dbReference type="EC" id="2.1.1.37"/>
    </reaction>
</comment>
<keyword evidence="2" id="KW-1090">Inhibition of host innate immune response by virus</keyword>
<evidence type="ECO:0000313" key="11">
    <source>
        <dbReference type="Proteomes" id="UP001302343"/>
    </source>
</evidence>
<evidence type="ECO:0000256" key="1">
    <source>
        <dbReference type="ARBA" id="ARBA00022603"/>
    </source>
</evidence>
<dbReference type="SUPFAM" id="SSF53335">
    <property type="entry name" value="S-adenosyl-L-methionine-dependent methyltransferases"/>
    <property type="match status" value="1"/>
</dbReference>
<proteinExistence type="inferred from homology"/>
<keyword evidence="1 7" id="KW-0489">Methyltransferase</keyword>
<dbReference type="PROSITE" id="PS51679">
    <property type="entry name" value="SAM_MT_C5"/>
    <property type="match status" value="1"/>
</dbReference>
<evidence type="ECO:0000256" key="5">
    <source>
        <dbReference type="ARBA" id="ARBA00023280"/>
    </source>
</evidence>
<evidence type="ECO:0000256" key="7">
    <source>
        <dbReference type="PROSITE-ProRule" id="PRU01016"/>
    </source>
</evidence>
<evidence type="ECO:0000313" key="10">
    <source>
        <dbReference type="EMBL" id="DBA35533.1"/>
    </source>
</evidence>
<dbReference type="GeneID" id="300198934"/>
<dbReference type="GO" id="GO:0052170">
    <property type="term" value="P:symbiont-mediated suppression of host innate immune response"/>
    <property type="evidence" value="ECO:0007669"/>
    <property type="project" value="UniProtKB-KW"/>
</dbReference>
<dbReference type="RefSeq" id="YP_013605313.1">
    <property type="nucleotide sequence ID" value="NC_133304.1"/>
</dbReference>
<gene>
    <name evidence="10" type="ORF">vir323_00021</name>
</gene>
<keyword evidence="2" id="KW-0945">Host-virus interaction</keyword>
<protein>
    <recommendedName>
        <fullName evidence="9">Cytosine-specific methyltransferase</fullName>
        <ecNumber evidence="9">2.1.1.37</ecNumber>
    </recommendedName>
</protein>
<organism evidence="10 11">
    <name type="scientific">Caudoviricetes sp. vir323</name>
    <dbReference type="NCBI Taxonomy" id="3068356"/>
    <lineage>
        <taxon>Viruses</taxon>
        <taxon>Duplodnaviria</taxon>
        <taxon>Heunggongvirae</taxon>
        <taxon>Uroviricota</taxon>
        <taxon>Caudoviricetes</taxon>
    </lineage>
</organism>
<dbReference type="GO" id="GO:0099018">
    <property type="term" value="P:symbiont-mediated evasion of host restriction-modification system"/>
    <property type="evidence" value="ECO:0007669"/>
    <property type="project" value="UniProtKB-KW"/>
</dbReference>
<reference evidence="10 11" key="1">
    <citation type="journal article" date="2023" name="Nat. Microbiol.">
        <title>A compendium of viruses from methanogenic archaea reveals their diversity and adaptations to the gut environment.</title>
        <authorList>
            <person name="Medvedeva S."/>
            <person name="Borrel G."/>
            <person name="Krupovic M."/>
            <person name="Gribaldo S."/>
        </authorList>
    </citation>
    <scope>NUCLEOTIDE SEQUENCE [LARGE SCALE GENOMIC DNA]</scope>
</reference>
<keyword evidence="11" id="KW-1185">Reference proteome</keyword>